<proteinExistence type="predicted"/>
<protein>
    <recommendedName>
        <fullName evidence="3">N-acetyltransferase domain-containing protein</fullName>
    </recommendedName>
</protein>
<dbReference type="EMBL" id="BAAAHQ010000049">
    <property type="protein sequence ID" value="GAA0951067.1"/>
    <property type="molecule type" value="Genomic_DNA"/>
</dbReference>
<accession>A0ABP4BK98</accession>
<sequence length="91" mass="10413">MRAFVIHPDRRGRHHGVRTALRLWHELRAEGIDTVVFTMPRGRGGRALVRGLGLTGDERPGSRIEVPLTRLRGDRSYPWMKRNMTELKGDG</sequence>
<dbReference type="Proteomes" id="UP001501578">
    <property type="component" value="Unassembled WGS sequence"/>
</dbReference>
<keyword evidence="2" id="KW-1185">Reference proteome</keyword>
<comment type="caution">
    <text evidence="1">The sequence shown here is derived from an EMBL/GenBank/DDBJ whole genome shotgun (WGS) entry which is preliminary data.</text>
</comment>
<name>A0ABP4BK98_9ACTN</name>
<evidence type="ECO:0000313" key="2">
    <source>
        <dbReference type="Proteomes" id="UP001501578"/>
    </source>
</evidence>
<evidence type="ECO:0008006" key="3">
    <source>
        <dbReference type="Google" id="ProtNLM"/>
    </source>
</evidence>
<reference evidence="2" key="1">
    <citation type="journal article" date="2019" name="Int. J. Syst. Evol. Microbiol.">
        <title>The Global Catalogue of Microorganisms (GCM) 10K type strain sequencing project: providing services to taxonomists for standard genome sequencing and annotation.</title>
        <authorList>
            <consortium name="The Broad Institute Genomics Platform"/>
            <consortium name="The Broad Institute Genome Sequencing Center for Infectious Disease"/>
            <person name="Wu L."/>
            <person name="Ma J."/>
        </authorList>
    </citation>
    <scope>NUCLEOTIDE SEQUENCE [LARGE SCALE GENOMIC DNA]</scope>
    <source>
        <strain evidence="2">JCM 11136</strain>
    </source>
</reference>
<organism evidence="1 2">
    <name type="scientific">Nonomuraea longicatena</name>
    <dbReference type="NCBI Taxonomy" id="83682"/>
    <lineage>
        <taxon>Bacteria</taxon>
        <taxon>Bacillati</taxon>
        <taxon>Actinomycetota</taxon>
        <taxon>Actinomycetes</taxon>
        <taxon>Streptosporangiales</taxon>
        <taxon>Streptosporangiaceae</taxon>
        <taxon>Nonomuraea</taxon>
    </lineage>
</organism>
<dbReference type="RefSeq" id="WP_343954708.1">
    <property type="nucleotide sequence ID" value="NZ_BAAAHQ010000049.1"/>
</dbReference>
<gene>
    <name evidence="1" type="ORF">GCM10009560_71360</name>
</gene>
<evidence type="ECO:0000313" key="1">
    <source>
        <dbReference type="EMBL" id="GAA0951067.1"/>
    </source>
</evidence>